<protein>
    <submittedName>
        <fullName evidence="1">Uncharacterized protein</fullName>
    </submittedName>
</protein>
<comment type="caution">
    <text evidence="1">The sequence shown here is derived from an EMBL/GenBank/DDBJ whole genome shotgun (WGS) entry which is preliminary data.</text>
</comment>
<organism evidence="1 2">
    <name type="scientific">Blastopirellula marina</name>
    <dbReference type="NCBI Taxonomy" id="124"/>
    <lineage>
        <taxon>Bacteria</taxon>
        <taxon>Pseudomonadati</taxon>
        <taxon>Planctomycetota</taxon>
        <taxon>Planctomycetia</taxon>
        <taxon>Pirellulales</taxon>
        <taxon>Pirellulaceae</taxon>
        <taxon>Blastopirellula</taxon>
    </lineage>
</organism>
<dbReference type="RefSeq" id="WP_105349590.1">
    <property type="nucleotide sequence ID" value="NZ_PUIA01000003.1"/>
</dbReference>
<name>A0A2S8GAU9_9BACT</name>
<gene>
    <name evidence="1" type="ORF">C5Y96_00470</name>
</gene>
<accession>A0A2S8GAU9</accession>
<dbReference type="OrthoDB" id="289155at2"/>
<proteinExistence type="predicted"/>
<evidence type="ECO:0000313" key="2">
    <source>
        <dbReference type="Proteomes" id="UP000240009"/>
    </source>
</evidence>
<reference evidence="1 2" key="1">
    <citation type="submission" date="2018-02" db="EMBL/GenBank/DDBJ databases">
        <title>Comparative genomes isolates from brazilian mangrove.</title>
        <authorList>
            <person name="Araujo J.E."/>
            <person name="Taketani R.G."/>
            <person name="Silva M.C.P."/>
            <person name="Loureco M.V."/>
            <person name="Andreote F.D."/>
        </authorList>
    </citation>
    <scope>NUCLEOTIDE SEQUENCE [LARGE SCALE GENOMIC DNA]</scope>
    <source>
        <strain evidence="1 2">HEX-2 MGV</strain>
    </source>
</reference>
<evidence type="ECO:0000313" key="1">
    <source>
        <dbReference type="EMBL" id="PQO41224.1"/>
    </source>
</evidence>
<dbReference type="AlphaFoldDB" id="A0A2S8GAU9"/>
<dbReference type="Proteomes" id="UP000240009">
    <property type="component" value="Unassembled WGS sequence"/>
</dbReference>
<dbReference type="EMBL" id="PUIA01000003">
    <property type="protein sequence ID" value="PQO41224.1"/>
    <property type="molecule type" value="Genomic_DNA"/>
</dbReference>
<sequence>MDGENLLAPSGRPTGMVFAHPAHEWFTFAAVLRLQPNLYYLSPGIFGGDGFADAFREKLAAIGFRGTVTFGSISESEIYERYLAQDDDWFVTQRDAIADWLGALQPGIVFTDAFEWYNSAHDLVPLLVTSAVQCQPSDSPPISLAEHGIGLQTVPWQKRQTQDWPAVRLTDDEIACKRQFLGDMNGFFSGITQGVNDELQSVVKDWGEKEYQTEYYRWTSVTRTFGEPPKVGDWATYDQRGHLRVASGRSQQAITFHEHFAPLAAKLLREDSMSVIG</sequence>